<proteinExistence type="inferred from homology"/>
<dbReference type="PANTHER" id="PTHR30173">
    <property type="entry name" value="SIGMA 19 FACTOR"/>
    <property type="match status" value="1"/>
</dbReference>
<dbReference type="InterPro" id="IPR007627">
    <property type="entry name" value="RNA_pol_sigma70_r2"/>
</dbReference>
<evidence type="ECO:0000256" key="6">
    <source>
        <dbReference type="ARBA" id="ARBA00023163"/>
    </source>
</evidence>
<dbReference type="InterPro" id="IPR032710">
    <property type="entry name" value="NTF2-like_dom_sf"/>
</dbReference>
<dbReference type="SUPFAM" id="SSF88659">
    <property type="entry name" value="Sigma3 and sigma4 domains of RNA polymerase sigma factors"/>
    <property type="match status" value="1"/>
</dbReference>
<dbReference type="RefSeq" id="WP_068025165.1">
    <property type="nucleotide sequence ID" value="NZ_QQAZ01000017.1"/>
</dbReference>
<evidence type="ECO:0000313" key="10">
    <source>
        <dbReference type="EMBL" id="RDI44432.1"/>
    </source>
</evidence>
<comment type="caution">
    <text evidence="10">The sequence shown here is derived from an EMBL/GenBank/DDBJ whole genome shotgun (WGS) entry which is preliminary data.</text>
</comment>
<dbReference type="GO" id="GO:0006352">
    <property type="term" value="P:DNA-templated transcription initiation"/>
    <property type="evidence" value="ECO:0007669"/>
    <property type="project" value="InterPro"/>
</dbReference>
<feature type="compositionally biased region" description="Basic and acidic residues" evidence="7">
    <location>
        <begin position="77"/>
        <end position="95"/>
    </location>
</feature>
<keyword evidence="3" id="KW-0805">Transcription regulation</keyword>
<dbReference type="SUPFAM" id="SSF88946">
    <property type="entry name" value="Sigma2 domain of RNA polymerase sigma factors"/>
    <property type="match status" value="1"/>
</dbReference>
<accession>A0A370GKY7</accession>
<protein>
    <submittedName>
        <fullName evidence="10">RNA polymerase sigma-70 factor (ECF subfamily)</fullName>
    </submittedName>
</protein>
<evidence type="ECO:0000256" key="1">
    <source>
        <dbReference type="ARBA" id="ARBA00010641"/>
    </source>
</evidence>
<dbReference type="InterPro" id="IPR052704">
    <property type="entry name" value="ECF_Sigma-70_Domain"/>
</dbReference>
<dbReference type="GO" id="GO:0003677">
    <property type="term" value="F:DNA binding"/>
    <property type="evidence" value="ECO:0007669"/>
    <property type="project" value="UniProtKB-KW"/>
</dbReference>
<evidence type="ECO:0000313" key="11">
    <source>
        <dbReference type="Proteomes" id="UP000255355"/>
    </source>
</evidence>
<dbReference type="Pfam" id="PF08281">
    <property type="entry name" value="Sigma70_r4_2"/>
    <property type="match status" value="1"/>
</dbReference>
<evidence type="ECO:0000256" key="4">
    <source>
        <dbReference type="ARBA" id="ARBA00023082"/>
    </source>
</evidence>
<keyword evidence="11" id="KW-1185">Reference proteome</keyword>
<keyword evidence="4" id="KW-0731">Sigma factor</keyword>
<dbReference type="Gene3D" id="1.10.10.10">
    <property type="entry name" value="Winged helix-like DNA-binding domain superfamily/Winged helix DNA-binding domain"/>
    <property type="match status" value="1"/>
</dbReference>
<dbReference type="InterPro" id="IPR013325">
    <property type="entry name" value="RNA_pol_sigma_r2"/>
</dbReference>
<dbReference type="Gene3D" id="1.10.1740.10">
    <property type="match status" value="1"/>
</dbReference>
<feature type="region of interest" description="Disordered" evidence="7">
    <location>
        <begin position="77"/>
        <end position="97"/>
    </location>
</feature>
<dbReference type="GO" id="GO:0016987">
    <property type="term" value="F:sigma factor activity"/>
    <property type="evidence" value="ECO:0007669"/>
    <property type="project" value="UniProtKB-KW"/>
</dbReference>
<dbReference type="Pfam" id="PF04542">
    <property type="entry name" value="Sigma70_r2"/>
    <property type="match status" value="1"/>
</dbReference>
<comment type="subunit">
    <text evidence="2">Interacts transiently with the RNA polymerase catalytic core formed by RpoA, RpoB, RpoC and RpoZ (2 alpha, 1 beta, 1 beta' and 1 omega subunit) to form the RNA polymerase holoenzyme that can initiate transcription.</text>
</comment>
<dbReference type="OrthoDB" id="3211555at2"/>
<dbReference type="InterPro" id="IPR014284">
    <property type="entry name" value="RNA_pol_sigma-70_dom"/>
</dbReference>
<dbReference type="Proteomes" id="UP000255355">
    <property type="component" value="Unassembled WGS sequence"/>
</dbReference>
<dbReference type="PANTHER" id="PTHR30173:SF43">
    <property type="entry name" value="ECF RNA POLYMERASE SIGMA FACTOR SIGI-RELATED"/>
    <property type="match status" value="1"/>
</dbReference>
<evidence type="ECO:0000259" key="8">
    <source>
        <dbReference type="Pfam" id="PF04542"/>
    </source>
</evidence>
<keyword evidence="5" id="KW-0238">DNA-binding</keyword>
<reference evidence="10 11" key="1">
    <citation type="submission" date="2018-07" db="EMBL/GenBank/DDBJ databases">
        <title>Genomic Encyclopedia of Type Strains, Phase IV (KMG-IV): sequencing the most valuable type-strain genomes for metagenomic binning, comparative biology and taxonomic classification.</title>
        <authorList>
            <person name="Goeker M."/>
        </authorList>
    </citation>
    <scope>NUCLEOTIDE SEQUENCE [LARGE SCALE GENOMIC DNA]</scope>
    <source>
        <strain evidence="10 11">DSM 44952</strain>
    </source>
</reference>
<dbReference type="STRING" id="1210089.GCA_001613165_05337"/>
<dbReference type="EMBL" id="QQAZ01000017">
    <property type="protein sequence ID" value="RDI44432.1"/>
    <property type="molecule type" value="Genomic_DNA"/>
</dbReference>
<feature type="domain" description="RNA polymerase sigma factor 70 region 4 type 2" evidence="9">
    <location>
        <begin position="109"/>
        <end position="159"/>
    </location>
</feature>
<evidence type="ECO:0000256" key="7">
    <source>
        <dbReference type="SAM" id="MobiDB-lite"/>
    </source>
</evidence>
<dbReference type="InterPro" id="IPR013324">
    <property type="entry name" value="RNA_pol_sigma_r3/r4-like"/>
</dbReference>
<dbReference type="NCBIfam" id="TIGR02937">
    <property type="entry name" value="sigma70-ECF"/>
    <property type="match status" value="1"/>
</dbReference>
<name>A0A370GKY7_9NOCA</name>
<keyword evidence="6" id="KW-0804">Transcription</keyword>
<comment type="similarity">
    <text evidence="1">Belongs to the sigma-70 factor family. ECF subfamily.</text>
</comment>
<organism evidence="10 11">
    <name type="scientific">Nocardia mexicana</name>
    <dbReference type="NCBI Taxonomy" id="279262"/>
    <lineage>
        <taxon>Bacteria</taxon>
        <taxon>Bacillati</taxon>
        <taxon>Actinomycetota</taxon>
        <taxon>Actinomycetes</taxon>
        <taxon>Mycobacteriales</taxon>
        <taxon>Nocardiaceae</taxon>
        <taxon>Nocardia</taxon>
    </lineage>
</organism>
<dbReference type="AlphaFoldDB" id="A0A370GKY7"/>
<evidence type="ECO:0000256" key="2">
    <source>
        <dbReference type="ARBA" id="ARBA00011344"/>
    </source>
</evidence>
<evidence type="ECO:0000256" key="3">
    <source>
        <dbReference type="ARBA" id="ARBA00023015"/>
    </source>
</evidence>
<dbReference type="InterPro" id="IPR036388">
    <property type="entry name" value="WH-like_DNA-bd_sf"/>
</dbReference>
<dbReference type="InterPro" id="IPR013249">
    <property type="entry name" value="RNA_pol_sigma70_r4_t2"/>
</dbReference>
<evidence type="ECO:0000256" key="5">
    <source>
        <dbReference type="ARBA" id="ARBA00023125"/>
    </source>
</evidence>
<gene>
    <name evidence="10" type="ORF">DFR68_11749</name>
</gene>
<dbReference type="SUPFAM" id="SSF54427">
    <property type="entry name" value="NTF2-like"/>
    <property type="match status" value="1"/>
</dbReference>
<feature type="domain" description="RNA polymerase sigma-70 region 2" evidence="8">
    <location>
        <begin position="11"/>
        <end position="74"/>
    </location>
</feature>
<sequence length="296" mass="32444">MNGNDLLAKRFEEHRSHLRAVAYRMLGSLSEADDAVQTTWLKTAGADTGGVANLGGWLTTVASRVCLDMLRSRESRREDALDEHAAGPETRPRTDPEEEALLADSVGLALLVVLDRLAPTERIAFVLHDLFAVPFADIAPIVDRSPETTQRIASRARRRVRGDSTRGSDDRMRRYRAVEAFLRAAQHGEFEALLAMLDPDATYRPDEAARLLGAGTDFDGGRVLAEAFCGGARPARAIMLDGEPGMVLAPGGRLRLVMTFRFAGERIAEINAVADDDRLSRMELTVPLPEVEPARE</sequence>
<evidence type="ECO:0000259" key="9">
    <source>
        <dbReference type="Pfam" id="PF08281"/>
    </source>
</evidence>